<feature type="non-terminal residue" evidence="2">
    <location>
        <position position="1"/>
    </location>
</feature>
<comment type="caution">
    <text evidence="2">The sequence shown here is derived from an EMBL/GenBank/DDBJ whole genome shotgun (WGS) entry which is preliminary data.</text>
</comment>
<proteinExistence type="predicted"/>
<feature type="region of interest" description="Disordered" evidence="1">
    <location>
        <begin position="201"/>
        <end position="225"/>
    </location>
</feature>
<dbReference type="EMBL" id="PHNJ01000050">
    <property type="protein sequence ID" value="TYL35807.1"/>
    <property type="molecule type" value="Genomic_DNA"/>
</dbReference>
<evidence type="ECO:0000313" key="3">
    <source>
        <dbReference type="Proteomes" id="UP000766904"/>
    </source>
</evidence>
<accession>A0A8J8PY58</accession>
<keyword evidence="3" id="KW-1185">Reference proteome</keyword>
<protein>
    <submittedName>
        <fullName evidence="2">Uncharacterized protein</fullName>
    </submittedName>
</protein>
<name>A0A8J8PY58_9EURY</name>
<evidence type="ECO:0000256" key="1">
    <source>
        <dbReference type="SAM" id="MobiDB-lite"/>
    </source>
</evidence>
<dbReference type="AlphaFoldDB" id="A0A8J8PY58"/>
<gene>
    <name evidence="2" type="ORF">CV102_25870</name>
</gene>
<feature type="non-terminal residue" evidence="2">
    <location>
        <position position="225"/>
    </location>
</feature>
<organism evidence="2 3">
    <name type="scientific">Natronococcus pandeyae</name>
    <dbReference type="NCBI Taxonomy" id="2055836"/>
    <lineage>
        <taxon>Archaea</taxon>
        <taxon>Methanobacteriati</taxon>
        <taxon>Methanobacteriota</taxon>
        <taxon>Stenosarchaea group</taxon>
        <taxon>Halobacteria</taxon>
        <taxon>Halobacteriales</taxon>
        <taxon>Natrialbaceae</taxon>
        <taxon>Natronococcus</taxon>
    </lineage>
</organism>
<reference evidence="2" key="1">
    <citation type="submission" date="2017-11" db="EMBL/GenBank/DDBJ databases">
        <authorList>
            <person name="Kajale S.C."/>
            <person name="Sharma A."/>
        </authorList>
    </citation>
    <scope>NUCLEOTIDE SEQUENCE</scope>
    <source>
        <strain evidence="2">LS1_42</strain>
    </source>
</reference>
<evidence type="ECO:0000313" key="2">
    <source>
        <dbReference type="EMBL" id="TYL35807.1"/>
    </source>
</evidence>
<sequence>WVVCDGGGDPYTRGRARVDYPLESESLVATEGIHGGSLRTSSVRFCLDRIRTIRAEEDVDTLLLGADTEGEAGYSGRSGVRLRTTEAVHGLECTLSAETEATRAYLTDDEGSVLSERSVADLEADETFVFDVGLAADEAYWVVCDGGGDPYTRGRARVDYPLESEFLVATEGIHGGSLRTSNVRFCLDGIRTTAADESVDTLGLGSDTEGEAGYSGRSGVRLRTT</sequence>
<dbReference type="Proteomes" id="UP000766904">
    <property type="component" value="Unassembled WGS sequence"/>
</dbReference>